<dbReference type="PROSITE" id="PS50937">
    <property type="entry name" value="HTH_MERR_2"/>
    <property type="match status" value="1"/>
</dbReference>
<sequence length="249" mass="26908">MAAVPASAPDSGATSPRTRSAGKMSIGAVLSELQQEFPDVTVSKIRFLESEGLISPSRSQSGYRRFARADVDRLRYILTVQRDNYLPLKVIKEQLDNIDAGNVAAVGEGLASVTPLVTPDQFRDSAVVHLTRAELAERAGVDEEFVGSLVRARLLSPDAMDCFDGDDLALATTAGKLREFGLDARHMKTIRTAASREADLIGQATAPMARSKADGARQKAEEMAREMTALLVTLHGTLLKRQVNDDLGR</sequence>
<dbReference type="eggNOG" id="COG0789">
    <property type="taxonomic scope" value="Bacteria"/>
</dbReference>
<evidence type="ECO:0000313" key="4">
    <source>
        <dbReference type="EMBL" id="KGF15128.1"/>
    </source>
</evidence>
<dbReference type="InterPro" id="IPR000551">
    <property type="entry name" value="MerR-type_HTH_dom"/>
</dbReference>
<comment type="caution">
    <text evidence="4">The sequence shown here is derived from an EMBL/GenBank/DDBJ whole genome shotgun (WGS) entry which is preliminary data.</text>
</comment>
<feature type="region of interest" description="Disordered" evidence="2">
    <location>
        <begin position="1"/>
        <end position="21"/>
    </location>
</feature>
<accession>A0A095XYM2</accession>
<name>A0A095XYM2_9CORY</name>
<organism evidence="4 5">
    <name type="scientific">Corynebacterium freneyi DNF00450</name>
    <dbReference type="NCBI Taxonomy" id="1287475"/>
    <lineage>
        <taxon>Bacteria</taxon>
        <taxon>Bacillati</taxon>
        <taxon>Actinomycetota</taxon>
        <taxon>Actinomycetes</taxon>
        <taxon>Mycobacteriales</taxon>
        <taxon>Corynebacteriaceae</taxon>
        <taxon>Corynebacterium</taxon>
    </lineage>
</organism>
<evidence type="ECO:0000256" key="1">
    <source>
        <dbReference type="ARBA" id="ARBA00023125"/>
    </source>
</evidence>
<evidence type="ECO:0000259" key="3">
    <source>
        <dbReference type="PROSITE" id="PS50937"/>
    </source>
</evidence>
<dbReference type="SMART" id="SM00422">
    <property type="entry name" value="HTH_MERR"/>
    <property type="match status" value="1"/>
</dbReference>
<reference evidence="4 5" key="1">
    <citation type="submission" date="2014-07" db="EMBL/GenBank/DDBJ databases">
        <authorList>
            <person name="McCorrison J."/>
            <person name="Sanka R."/>
            <person name="Torralba M."/>
            <person name="Gillis M."/>
            <person name="Haft D.H."/>
            <person name="Methe B."/>
            <person name="Sutton G."/>
            <person name="Nelson K.E."/>
        </authorList>
    </citation>
    <scope>NUCLEOTIDE SEQUENCE [LARGE SCALE GENOMIC DNA]</scope>
    <source>
        <strain evidence="4 5">DNF00450</strain>
    </source>
</reference>
<evidence type="ECO:0000313" key="5">
    <source>
        <dbReference type="Proteomes" id="UP000029548"/>
    </source>
</evidence>
<dbReference type="InterPro" id="IPR047057">
    <property type="entry name" value="MerR_fam"/>
</dbReference>
<dbReference type="PANTHER" id="PTHR30204">
    <property type="entry name" value="REDOX-CYCLING DRUG-SENSING TRANSCRIPTIONAL ACTIVATOR SOXR"/>
    <property type="match status" value="1"/>
</dbReference>
<dbReference type="AlphaFoldDB" id="A0A095XYM2"/>
<dbReference type="Pfam" id="PF13411">
    <property type="entry name" value="MerR_1"/>
    <property type="match status" value="1"/>
</dbReference>
<dbReference type="SUPFAM" id="SSF46955">
    <property type="entry name" value="Putative DNA-binding domain"/>
    <property type="match status" value="1"/>
</dbReference>
<dbReference type="CDD" id="cd00592">
    <property type="entry name" value="HTH_MerR-like"/>
    <property type="match status" value="1"/>
</dbReference>
<dbReference type="PANTHER" id="PTHR30204:SF89">
    <property type="entry name" value="HTH MERR-TYPE DOMAIN-CONTAINING PROTEIN"/>
    <property type="match status" value="1"/>
</dbReference>
<evidence type="ECO:0000256" key="2">
    <source>
        <dbReference type="SAM" id="MobiDB-lite"/>
    </source>
</evidence>
<dbReference type="EMBL" id="JRNE01000082">
    <property type="protein sequence ID" value="KGF15128.1"/>
    <property type="molecule type" value="Genomic_DNA"/>
</dbReference>
<gene>
    <name evidence="4" type="ORF">HMPREF1650_12255</name>
</gene>
<dbReference type="GO" id="GO:0003677">
    <property type="term" value="F:DNA binding"/>
    <property type="evidence" value="ECO:0007669"/>
    <property type="project" value="UniProtKB-KW"/>
</dbReference>
<protein>
    <submittedName>
        <fullName evidence="4">MerR family transcriptional regulator</fullName>
    </submittedName>
</protein>
<feature type="domain" description="HTH merR-type" evidence="3">
    <location>
        <begin position="39"/>
        <end position="97"/>
    </location>
</feature>
<dbReference type="Proteomes" id="UP000029548">
    <property type="component" value="Unassembled WGS sequence"/>
</dbReference>
<dbReference type="Gene3D" id="1.10.1660.10">
    <property type="match status" value="1"/>
</dbReference>
<dbReference type="GO" id="GO:0003700">
    <property type="term" value="F:DNA-binding transcription factor activity"/>
    <property type="evidence" value="ECO:0007669"/>
    <property type="project" value="InterPro"/>
</dbReference>
<keyword evidence="1" id="KW-0238">DNA-binding</keyword>
<proteinExistence type="predicted"/>
<dbReference type="InterPro" id="IPR009061">
    <property type="entry name" value="DNA-bd_dom_put_sf"/>
</dbReference>